<organism evidence="2 3">
    <name type="scientific">Pleurodeles waltl</name>
    <name type="common">Iberian ribbed newt</name>
    <dbReference type="NCBI Taxonomy" id="8319"/>
    <lineage>
        <taxon>Eukaryota</taxon>
        <taxon>Metazoa</taxon>
        <taxon>Chordata</taxon>
        <taxon>Craniata</taxon>
        <taxon>Vertebrata</taxon>
        <taxon>Euteleostomi</taxon>
        <taxon>Amphibia</taxon>
        <taxon>Batrachia</taxon>
        <taxon>Caudata</taxon>
        <taxon>Salamandroidea</taxon>
        <taxon>Salamandridae</taxon>
        <taxon>Pleurodelinae</taxon>
        <taxon>Pleurodeles</taxon>
    </lineage>
</organism>
<feature type="compositionally biased region" description="Polar residues" evidence="1">
    <location>
        <begin position="17"/>
        <end position="32"/>
    </location>
</feature>
<gene>
    <name evidence="2" type="ORF">NDU88_005965</name>
</gene>
<feature type="region of interest" description="Disordered" evidence="1">
    <location>
        <begin position="186"/>
        <end position="250"/>
    </location>
</feature>
<feature type="compositionally biased region" description="Polar residues" evidence="1">
    <location>
        <begin position="76"/>
        <end position="96"/>
    </location>
</feature>
<dbReference type="AlphaFoldDB" id="A0AAV7N1N7"/>
<feature type="region of interest" description="Disordered" evidence="1">
    <location>
        <begin position="1"/>
        <end position="57"/>
    </location>
</feature>
<reference evidence="2" key="1">
    <citation type="journal article" date="2022" name="bioRxiv">
        <title>Sequencing and chromosome-scale assembly of the giantPleurodeles waltlgenome.</title>
        <authorList>
            <person name="Brown T."/>
            <person name="Elewa A."/>
            <person name="Iarovenko S."/>
            <person name="Subramanian E."/>
            <person name="Araus A.J."/>
            <person name="Petzold A."/>
            <person name="Susuki M."/>
            <person name="Suzuki K.-i.T."/>
            <person name="Hayashi T."/>
            <person name="Toyoda A."/>
            <person name="Oliveira C."/>
            <person name="Osipova E."/>
            <person name="Leigh N.D."/>
            <person name="Simon A."/>
            <person name="Yun M.H."/>
        </authorList>
    </citation>
    <scope>NUCLEOTIDE SEQUENCE</scope>
    <source>
        <strain evidence="2">20211129_DDA</strain>
        <tissue evidence="2">Liver</tissue>
    </source>
</reference>
<protein>
    <submittedName>
        <fullName evidence="2">Uncharacterized protein</fullName>
    </submittedName>
</protein>
<keyword evidence="3" id="KW-1185">Reference proteome</keyword>
<feature type="region of interest" description="Disordered" evidence="1">
    <location>
        <begin position="76"/>
        <end position="173"/>
    </location>
</feature>
<proteinExistence type="predicted"/>
<sequence>MGTRHATFHPSSIKDFSCQTQSKQLPSTTNGPRTDPTAEGPLSRGSPAHHLPTSAAATKSLLQAAGFSPVVLQTPQVSQSAEIGAPTSSHRSQACLQRQGADLPPRVQQHPRAAPAAANRPKQAPHQQQRPGQQAQECSTGPAPIEAALHSRPTEAAVQPDHRSGLRGRAHRSPASACRCFLSRQCHPSGPHQERQRGHWYGAIHGDTGPSPTQAPKRRRSHRASPLPARRPGKTTASRGRRNDSLSPGR</sequence>
<dbReference type="EMBL" id="JANPWB010000013">
    <property type="protein sequence ID" value="KAJ1108589.1"/>
    <property type="molecule type" value="Genomic_DNA"/>
</dbReference>
<evidence type="ECO:0000256" key="1">
    <source>
        <dbReference type="SAM" id="MobiDB-lite"/>
    </source>
</evidence>
<feature type="compositionally biased region" description="Low complexity" evidence="1">
    <location>
        <begin position="104"/>
        <end position="136"/>
    </location>
</feature>
<comment type="caution">
    <text evidence="2">The sequence shown here is derived from an EMBL/GenBank/DDBJ whole genome shotgun (WGS) entry which is preliminary data.</text>
</comment>
<evidence type="ECO:0000313" key="2">
    <source>
        <dbReference type="EMBL" id="KAJ1108589.1"/>
    </source>
</evidence>
<evidence type="ECO:0000313" key="3">
    <source>
        <dbReference type="Proteomes" id="UP001066276"/>
    </source>
</evidence>
<dbReference type="Proteomes" id="UP001066276">
    <property type="component" value="Chromosome 9"/>
</dbReference>
<accession>A0AAV7N1N7</accession>
<name>A0AAV7N1N7_PLEWA</name>